<dbReference type="OrthoDB" id="2887913at2759"/>
<sequence length="197" mass="22454">MTASELWLTYHQASRAHSPATSQLIELEFQNHKLADLEDVLDYVFAQGFVDPKHRPVSWWEKCDGVKVKGSQCIEELLIQGAGKTQETALKLVIADRIPAIWFSYVYLHNPGPQVVSQRIKLDSPLHKFDKLAHLTNHIFNQGYLPPKFRTLVHWEGVCGKKIEEHIAVEHLLCSGEGICEEKALRLVIDHHPCPCF</sequence>
<dbReference type="AlphaFoldDB" id="A0A067QGQ6"/>
<dbReference type="Proteomes" id="UP000027265">
    <property type="component" value="Unassembled WGS sequence"/>
</dbReference>
<organism evidence="1 2">
    <name type="scientific">Jaapia argillacea MUCL 33604</name>
    <dbReference type="NCBI Taxonomy" id="933084"/>
    <lineage>
        <taxon>Eukaryota</taxon>
        <taxon>Fungi</taxon>
        <taxon>Dikarya</taxon>
        <taxon>Basidiomycota</taxon>
        <taxon>Agaricomycotina</taxon>
        <taxon>Agaricomycetes</taxon>
        <taxon>Agaricomycetidae</taxon>
        <taxon>Jaapiales</taxon>
        <taxon>Jaapiaceae</taxon>
        <taxon>Jaapia</taxon>
    </lineage>
</organism>
<evidence type="ECO:0000313" key="2">
    <source>
        <dbReference type="Proteomes" id="UP000027265"/>
    </source>
</evidence>
<evidence type="ECO:0000313" key="1">
    <source>
        <dbReference type="EMBL" id="KDQ62702.1"/>
    </source>
</evidence>
<dbReference type="HOGENOM" id="CLU_089679_0_0_1"/>
<dbReference type="InParanoid" id="A0A067QGQ6"/>
<proteinExistence type="predicted"/>
<gene>
    <name evidence="1" type="ORF">JAAARDRAFT_54605</name>
</gene>
<protein>
    <submittedName>
        <fullName evidence="1">Uncharacterized protein</fullName>
    </submittedName>
</protein>
<dbReference type="EMBL" id="KL197711">
    <property type="protein sequence ID" value="KDQ62702.1"/>
    <property type="molecule type" value="Genomic_DNA"/>
</dbReference>
<name>A0A067QGQ6_9AGAM</name>
<reference evidence="2" key="1">
    <citation type="journal article" date="2014" name="Proc. Natl. Acad. Sci. U.S.A.">
        <title>Extensive sampling of basidiomycete genomes demonstrates inadequacy of the white-rot/brown-rot paradigm for wood decay fungi.</title>
        <authorList>
            <person name="Riley R."/>
            <person name="Salamov A.A."/>
            <person name="Brown D.W."/>
            <person name="Nagy L.G."/>
            <person name="Floudas D."/>
            <person name="Held B.W."/>
            <person name="Levasseur A."/>
            <person name="Lombard V."/>
            <person name="Morin E."/>
            <person name="Otillar R."/>
            <person name="Lindquist E.A."/>
            <person name="Sun H."/>
            <person name="LaButti K.M."/>
            <person name="Schmutz J."/>
            <person name="Jabbour D."/>
            <person name="Luo H."/>
            <person name="Baker S.E."/>
            <person name="Pisabarro A.G."/>
            <person name="Walton J.D."/>
            <person name="Blanchette R.A."/>
            <person name="Henrissat B."/>
            <person name="Martin F."/>
            <person name="Cullen D."/>
            <person name="Hibbett D.S."/>
            <person name="Grigoriev I.V."/>
        </authorList>
    </citation>
    <scope>NUCLEOTIDE SEQUENCE [LARGE SCALE GENOMIC DNA]</scope>
    <source>
        <strain evidence="2">MUCL 33604</strain>
    </source>
</reference>
<accession>A0A067QGQ6</accession>
<keyword evidence="2" id="KW-1185">Reference proteome</keyword>